<dbReference type="Proteomes" id="UP000464751">
    <property type="component" value="Chromosome"/>
</dbReference>
<evidence type="ECO:0000256" key="1">
    <source>
        <dbReference type="SAM" id="MobiDB-lite"/>
    </source>
</evidence>
<dbReference type="PROSITE" id="PS50828">
    <property type="entry name" value="SMR"/>
    <property type="match status" value="1"/>
</dbReference>
<dbReference type="InterPro" id="IPR002625">
    <property type="entry name" value="Smr_dom"/>
</dbReference>
<evidence type="ECO:0000259" key="2">
    <source>
        <dbReference type="PROSITE" id="PS50828"/>
    </source>
</evidence>
<evidence type="ECO:0000313" key="3">
    <source>
        <dbReference type="EMBL" id="QIB34022.1"/>
    </source>
</evidence>
<feature type="compositionally biased region" description="Pro residues" evidence="1">
    <location>
        <begin position="72"/>
        <end position="87"/>
    </location>
</feature>
<dbReference type="KEGG" id="apra:G3A50_10080"/>
<dbReference type="SUPFAM" id="SSF160443">
    <property type="entry name" value="SMR domain-like"/>
    <property type="match status" value="1"/>
</dbReference>
<protein>
    <submittedName>
        <fullName evidence="3">DNA mismatch repair protein MutS</fullName>
    </submittedName>
</protein>
<feature type="compositionally biased region" description="Basic and acidic residues" evidence="1">
    <location>
        <begin position="46"/>
        <end position="56"/>
    </location>
</feature>
<dbReference type="AlphaFoldDB" id="A0A6P1YLQ7"/>
<feature type="compositionally biased region" description="Basic and acidic residues" evidence="1">
    <location>
        <begin position="16"/>
        <end position="25"/>
    </location>
</feature>
<sequence length="205" mass="22259">MSGKGDNGGRSRRRRALDAQERELWDYVTRSVHRLRPEKMPPLPELKPEEMPREEAPATPPSVAVKTARSAPPSPPKRPPPPPPLTPLAPLEPKLRRRLTRGAQVDARLDLHGMTQAAAHGRLFGFLRGAQLDGHSLVLVITGKGDGGGMLAGEGGRGVLRRIVPQWLSSPEMRAIVVGFETAARGHGGEGALYVRVRRAREGGR</sequence>
<dbReference type="InterPro" id="IPR036063">
    <property type="entry name" value="Smr_dom_sf"/>
</dbReference>
<dbReference type="PANTHER" id="PTHR35562">
    <property type="entry name" value="DNA ENDONUCLEASE SMRA-RELATED"/>
    <property type="match status" value="1"/>
</dbReference>
<dbReference type="RefSeq" id="WP_163075168.1">
    <property type="nucleotide sequence ID" value="NZ_CP048630.1"/>
</dbReference>
<proteinExistence type="predicted"/>
<organism evidence="3 4">
    <name type="scientific">Ancylobacter pratisalsi</name>
    <dbReference type="NCBI Taxonomy" id="1745854"/>
    <lineage>
        <taxon>Bacteria</taxon>
        <taxon>Pseudomonadati</taxon>
        <taxon>Pseudomonadota</taxon>
        <taxon>Alphaproteobacteria</taxon>
        <taxon>Hyphomicrobiales</taxon>
        <taxon>Xanthobacteraceae</taxon>
        <taxon>Ancylobacter</taxon>
    </lineage>
</organism>
<gene>
    <name evidence="3" type="ORF">G3A50_10080</name>
</gene>
<dbReference type="Gene3D" id="3.30.1370.110">
    <property type="match status" value="1"/>
</dbReference>
<dbReference type="EMBL" id="CP048630">
    <property type="protein sequence ID" value="QIB34022.1"/>
    <property type="molecule type" value="Genomic_DNA"/>
</dbReference>
<evidence type="ECO:0000313" key="4">
    <source>
        <dbReference type="Proteomes" id="UP000464751"/>
    </source>
</evidence>
<feature type="region of interest" description="Disordered" evidence="1">
    <location>
        <begin position="1"/>
        <end position="93"/>
    </location>
</feature>
<dbReference type="Pfam" id="PF01713">
    <property type="entry name" value="Smr"/>
    <property type="match status" value="1"/>
</dbReference>
<feature type="domain" description="Smr" evidence="2">
    <location>
        <begin position="109"/>
        <end position="198"/>
    </location>
</feature>
<name>A0A6P1YLQ7_9HYPH</name>
<accession>A0A6P1YLQ7</accession>
<reference evidence="3 4" key="1">
    <citation type="submission" date="2020-02" db="EMBL/GenBank/DDBJ databases">
        <authorList>
            <person name="Li G."/>
        </authorList>
    </citation>
    <scope>NUCLEOTIDE SEQUENCE [LARGE SCALE GENOMIC DNA]</scope>
    <source>
        <strain evidence="3 4">DSM 102029</strain>
    </source>
</reference>
<dbReference type="PANTHER" id="PTHR35562:SF2">
    <property type="entry name" value="DNA ENDONUCLEASE SMRA-RELATED"/>
    <property type="match status" value="1"/>
</dbReference>
<keyword evidence="4" id="KW-1185">Reference proteome</keyword>